<feature type="domain" description="Zn(2)-C6 fungal-type" evidence="3">
    <location>
        <begin position="17"/>
        <end position="47"/>
    </location>
</feature>
<feature type="region of interest" description="Disordered" evidence="2">
    <location>
        <begin position="52"/>
        <end position="80"/>
    </location>
</feature>
<dbReference type="PROSITE" id="PS00463">
    <property type="entry name" value="ZN2_CY6_FUNGAL_1"/>
    <property type="match status" value="1"/>
</dbReference>
<dbReference type="PROSITE" id="PS50048">
    <property type="entry name" value="ZN2_CY6_FUNGAL_2"/>
    <property type="match status" value="1"/>
</dbReference>
<dbReference type="PANTHER" id="PTHR47784:SF5">
    <property type="entry name" value="STEROL UPTAKE CONTROL PROTEIN 2"/>
    <property type="match status" value="1"/>
</dbReference>
<accession>A0A3D8T9X9</accession>
<dbReference type="PANTHER" id="PTHR47784">
    <property type="entry name" value="STEROL UPTAKE CONTROL PROTEIN 2"/>
    <property type="match status" value="1"/>
</dbReference>
<dbReference type="SUPFAM" id="SSF57701">
    <property type="entry name" value="Zn2/Cys6 DNA-binding domain"/>
    <property type="match status" value="1"/>
</dbReference>
<reference evidence="4 5" key="1">
    <citation type="journal article" date="2018" name="IMA Fungus">
        <title>IMA Genome-F 9: Draft genome sequence of Annulohypoxylon stygium, Aspergillus mulundensis, Berkeleyomyces basicola (syn. Thielaviopsis basicola), Ceratocystis smalleyi, two Cercospora beticola strains, Coleophoma cylindrospora, Fusarium fracticaudum, Phialophora cf. hyalina, and Morchella septimelata.</title>
        <authorList>
            <person name="Wingfield B.D."/>
            <person name="Bills G.F."/>
            <person name="Dong Y."/>
            <person name="Huang W."/>
            <person name="Nel W.J."/>
            <person name="Swalarsk-Parry B.S."/>
            <person name="Vaghefi N."/>
            <person name="Wilken P.M."/>
            <person name="An Z."/>
            <person name="de Beer Z.W."/>
            <person name="De Vos L."/>
            <person name="Chen L."/>
            <person name="Duong T.A."/>
            <person name="Gao Y."/>
            <person name="Hammerbacher A."/>
            <person name="Kikkert J.R."/>
            <person name="Li Y."/>
            <person name="Li H."/>
            <person name="Li K."/>
            <person name="Li Q."/>
            <person name="Liu X."/>
            <person name="Ma X."/>
            <person name="Naidoo K."/>
            <person name="Pethybridge S.J."/>
            <person name="Sun J."/>
            <person name="Steenkamp E.T."/>
            <person name="van der Nest M.A."/>
            <person name="van Wyk S."/>
            <person name="Wingfield M.J."/>
            <person name="Xiong C."/>
            <person name="Yue Q."/>
            <person name="Zhang X."/>
        </authorList>
    </citation>
    <scope>NUCLEOTIDE SEQUENCE [LARGE SCALE GENOMIC DNA]</scope>
    <source>
        <strain evidence="4 5">BP5796</strain>
    </source>
</reference>
<sequence length="401" mass="45146">MKPDFITKRPHKKSRAGCQTCKTRKIKCDEVHPKCSFCDFRGLDCVYAPRPSKPASISSNDESQVIVNRSGSTSSSSDDGIENIRSLVPVAQSSAGNLTTFDLQVMHHYCLFTWNSLSVEDNPETNGVLRVRIPQLAFENEFLMNAILGTASLHMQTLVPDASKIRLQTDIYRDRAFRGFREILNHITPENYEAALIMSLMLVILVSKDYNTPEDDLYVNHWFTLYRGLGAIIMLKGISGVTGSSIGPVFRRSITELSATPMVPQLLLQMLASIDPLDPEYMYLEAYCMTLDSLGMLFASLQSDGLGPALTIRVITWPSYLKETFITATKEMWPRALVITAWYLSFLKLVSEVWWVEGVPERDLRVILKILPAKWLSLVRLPAHALRSGDRVEIAKMMLSC</sequence>
<dbReference type="SMART" id="SM00066">
    <property type="entry name" value="GAL4"/>
    <property type="match status" value="1"/>
</dbReference>
<dbReference type="InterPro" id="IPR036864">
    <property type="entry name" value="Zn2-C6_fun-type_DNA-bd_sf"/>
</dbReference>
<dbReference type="GO" id="GO:0008270">
    <property type="term" value="F:zinc ion binding"/>
    <property type="evidence" value="ECO:0007669"/>
    <property type="project" value="InterPro"/>
</dbReference>
<dbReference type="Pfam" id="PF11951">
    <property type="entry name" value="Fungal_trans_2"/>
    <property type="match status" value="1"/>
</dbReference>
<gene>
    <name evidence="4" type="ORF">BP5796_01126</name>
</gene>
<dbReference type="GO" id="GO:0001228">
    <property type="term" value="F:DNA-binding transcription activator activity, RNA polymerase II-specific"/>
    <property type="evidence" value="ECO:0007669"/>
    <property type="project" value="TreeGrafter"/>
</dbReference>
<evidence type="ECO:0000259" key="3">
    <source>
        <dbReference type="PROSITE" id="PS50048"/>
    </source>
</evidence>
<evidence type="ECO:0000256" key="2">
    <source>
        <dbReference type="SAM" id="MobiDB-lite"/>
    </source>
</evidence>
<comment type="caution">
    <text evidence="4">The sequence shown here is derived from an EMBL/GenBank/DDBJ whole genome shotgun (WGS) entry which is preliminary data.</text>
</comment>
<dbReference type="CDD" id="cd00067">
    <property type="entry name" value="GAL4"/>
    <property type="match status" value="1"/>
</dbReference>
<keyword evidence="1" id="KW-0539">Nucleus</keyword>
<evidence type="ECO:0000313" key="5">
    <source>
        <dbReference type="Proteomes" id="UP000256328"/>
    </source>
</evidence>
<dbReference type="InterPro" id="IPR001138">
    <property type="entry name" value="Zn2Cys6_DnaBD"/>
</dbReference>
<proteinExistence type="predicted"/>
<organism evidence="4 5">
    <name type="scientific">Coleophoma crateriformis</name>
    <dbReference type="NCBI Taxonomy" id="565419"/>
    <lineage>
        <taxon>Eukaryota</taxon>
        <taxon>Fungi</taxon>
        <taxon>Dikarya</taxon>
        <taxon>Ascomycota</taxon>
        <taxon>Pezizomycotina</taxon>
        <taxon>Leotiomycetes</taxon>
        <taxon>Helotiales</taxon>
        <taxon>Dermateaceae</taxon>
        <taxon>Coleophoma</taxon>
    </lineage>
</organism>
<keyword evidence="5" id="KW-1185">Reference proteome</keyword>
<dbReference type="Gene3D" id="4.10.240.10">
    <property type="entry name" value="Zn(2)-C6 fungal-type DNA-binding domain"/>
    <property type="match status" value="1"/>
</dbReference>
<feature type="compositionally biased region" description="Polar residues" evidence="2">
    <location>
        <begin position="55"/>
        <end position="69"/>
    </location>
</feature>
<dbReference type="InterPro" id="IPR053157">
    <property type="entry name" value="Sterol_Uptake_Regulator"/>
</dbReference>
<dbReference type="Pfam" id="PF00172">
    <property type="entry name" value="Zn_clus"/>
    <property type="match status" value="1"/>
</dbReference>
<dbReference type="AlphaFoldDB" id="A0A3D8T9X9"/>
<evidence type="ECO:0000313" key="4">
    <source>
        <dbReference type="EMBL" id="RDW95363.1"/>
    </source>
</evidence>
<dbReference type="OrthoDB" id="3546279at2759"/>
<evidence type="ECO:0000256" key="1">
    <source>
        <dbReference type="ARBA" id="ARBA00023242"/>
    </source>
</evidence>
<name>A0A3D8T9X9_9HELO</name>
<dbReference type="EMBL" id="PDLN01000001">
    <property type="protein sequence ID" value="RDW95363.1"/>
    <property type="molecule type" value="Genomic_DNA"/>
</dbReference>
<protein>
    <recommendedName>
        <fullName evidence="3">Zn(2)-C6 fungal-type domain-containing protein</fullName>
    </recommendedName>
</protein>
<dbReference type="InterPro" id="IPR021858">
    <property type="entry name" value="Fun_TF"/>
</dbReference>
<dbReference type="Proteomes" id="UP000256328">
    <property type="component" value="Unassembled WGS sequence"/>
</dbReference>